<dbReference type="SUPFAM" id="SSF48403">
    <property type="entry name" value="Ankyrin repeat"/>
    <property type="match status" value="3"/>
</dbReference>
<feature type="compositionally biased region" description="Low complexity" evidence="2">
    <location>
        <begin position="476"/>
        <end position="492"/>
    </location>
</feature>
<dbReference type="PANTHER" id="PTHR24120:SF4">
    <property type="entry name" value="GH07239P"/>
    <property type="match status" value="1"/>
</dbReference>
<dbReference type="Pfam" id="PF12796">
    <property type="entry name" value="Ank_2"/>
    <property type="match status" value="6"/>
</dbReference>
<dbReference type="VEuPathDB" id="GiardiaDB:GMRT_14907"/>
<protein>
    <submittedName>
        <fullName evidence="3">Ankyrin repeat protein 1</fullName>
    </submittedName>
</protein>
<accession>A0A4Z1SMU6</accession>
<feature type="repeat" description="ANK" evidence="1">
    <location>
        <begin position="1166"/>
        <end position="1198"/>
    </location>
</feature>
<evidence type="ECO:0000313" key="3">
    <source>
        <dbReference type="EMBL" id="TNJ27016.1"/>
    </source>
</evidence>
<feature type="region of interest" description="Disordered" evidence="2">
    <location>
        <begin position="536"/>
        <end position="560"/>
    </location>
</feature>
<dbReference type="PROSITE" id="PS50297">
    <property type="entry name" value="ANK_REP_REGION"/>
    <property type="match status" value="1"/>
</dbReference>
<sequence length="1488" mass="161992">MSVADWFAAVEAGDLGFITQNLDRYKLSTNAQGETALIVAARLNKISLVRTLAPHEHGHYNREQKTALMISASRDYPDICEILAPYEAHLYGERRRDSLMIAAKSVSVESLSVLLKYIKCRRDDQDLSVLDYAVLAESLVCVRLLLQNLRFEESDLETALSLARAKDLGSIETALREQIDHIRSLESTQIDVQSHSLREGFKLAASASNVIDADRDSFSVSCLHGSCGLPSQRTSLGSKFPRTESEDHTPMRQTYQFANSRRDSTPTFAATTPLTGVQTAYTDTTITQIDLSVPSATLGNSYATTANKVVTPRTDDEILDIAATIADTTKSAILGALSGLYVKSPVLSQPSAGPPAGTQLDRLTERITEQLAERLTGHAADRLAASMGVPDGPEAISEIAKSINLAVSQLTTTVSTPLRRERPQPSMYQPSSLQTYHTQLPTHLLSVSPSFSIPREPMDPDPEYFLARLREAQEMRSTTTGSSDTASDTRSTINPSPLDAIESWKDVQRYITALESHGYVKLQLAAASLTQSQTGLNSSVTAQPPTISAPHTPTRPAVTMPVPSVRLTDSKTMTALDMIASLHMSPAVNYVSSRLATPLKSTHLPDVELDSSLQGILQDLPKKTQERVTDFIANLYRNMNVLESSIRLNAAQGTSRQELEELREENTLQRFEINTQTGIIEMLTLEVENLRAQGGSEYPERVDADVQTSTTEAWFAAVRNRDLPAITRQISQYMGTRDESGMTALMIACGPNGSLDAATSLLGEAGAQQQDGFTALMHAALANNFLAVKLLLDREAYAVTSCRSLWTPGCNALMMAARCGHTHVIEVLTERLGGEKDAMGYTALHYAVLGGHLGALHSLLQKSICFTAKDVEDCIDLASVQGYSEMTQVLEAVRQNKDLTVQRYIKECYDLRARVQDLEYQLQVRQASESSRESRPGTAVTTPPLFAQPRRSAGMRPGSAKVSESEIISAIQYVIEARRGSNAEAGVSEVPKEQGVPATKVAISPMALSDIPSPQFKSLGAQHSLGSMLNTQTPQARSTDLFQAILSRNLTDVQALAPTLARRLNGEGQSALMVAISIGFTDAALVLVSHEAGLTDPVGRTALMYCVQYDNIRVAKELVKKEAGARTTRDHTRGCCTALMLSGIEDRIELVRLLIETEERGAQNEQGETALMLAVQEGSTACIRTLLEGEARLQNEKGCTALMLAAERRGTPAVTIQELADREAGMTNKAGETALMIAAQQNFTECVRILQRVESGYQNRRGRTALELALEAGAMDAARMLLTTEAPYPDSVMSFSTSDDLTELMQAAEINDIALVYVRMREQAGGRDSNGRTALMIAAERGYTGIVRLLAEQEARMQMHGKDWKNGATALMLAAGRGHTNAVACLAEREIGMTNKEGRTALMFAAWNGHADCVRILRDSEQGKVTSPEYELGEGFTALMAAATNGHRDCIKLLTGEAHLVQPTGRDVLYWAKDEQVRLFIQDCLGPV</sequence>
<reference evidence="3 4" key="1">
    <citation type="submission" date="2019-05" db="EMBL/GenBank/DDBJ databases">
        <title>The compact genome of Giardia muris reveals important steps in the evolution of intestinal protozoan parasites.</title>
        <authorList>
            <person name="Xu F."/>
            <person name="Jimenez-Gonzalez A."/>
            <person name="Einarsson E."/>
            <person name="Astvaldsson A."/>
            <person name="Peirasmaki D."/>
            <person name="Eckmann L."/>
            <person name="Andersson J.O."/>
            <person name="Svard S.G."/>
            <person name="Jerlstrom-Hultqvist J."/>
        </authorList>
    </citation>
    <scope>NUCLEOTIDE SEQUENCE [LARGE SCALE GENOMIC DNA]</scope>
    <source>
        <strain evidence="3 4">Roberts-Thomson</strain>
    </source>
</reference>
<dbReference type="PANTHER" id="PTHR24120">
    <property type="entry name" value="GH07239P"/>
    <property type="match status" value="1"/>
</dbReference>
<dbReference type="InterPro" id="IPR002110">
    <property type="entry name" value="Ankyrin_rpt"/>
</dbReference>
<keyword evidence="4" id="KW-1185">Reference proteome</keyword>
<proteinExistence type="predicted"/>
<evidence type="ECO:0000256" key="2">
    <source>
        <dbReference type="SAM" id="MobiDB-lite"/>
    </source>
</evidence>
<dbReference type="SMART" id="SM00248">
    <property type="entry name" value="ANK"/>
    <property type="match status" value="18"/>
</dbReference>
<name>A0A4Z1SMU6_GIAMU</name>
<comment type="caution">
    <text evidence="3">The sequence shown here is derived from an EMBL/GenBank/DDBJ whole genome shotgun (WGS) entry which is preliminary data.</text>
</comment>
<organism evidence="3 4">
    <name type="scientific">Giardia muris</name>
    <dbReference type="NCBI Taxonomy" id="5742"/>
    <lineage>
        <taxon>Eukaryota</taxon>
        <taxon>Metamonada</taxon>
        <taxon>Diplomonadida</taxon>
        <taxon>Hexamitidae</taxon>
        <taxon>Giardiinae</taxon>
        <taxon>Giardia</taxon>
    </lineage>
</organism>
<dbReference type="InterPro" id="IPR036770">
    <property type="entry name" value="Ankyrin_rpt-contain_sf"/>
</dbReference>
<feature type="region of interest" description="Disordered" evidence="2">
    <location>
        <begin position="474"/>
        <end position="494"/>
    </location>
</feature>
<dbReference type="OrthoDB" id="341259at2759"/>
<evidence type="ECO:0000256" key="1">
    <source>
        <dbReference type="PROSITE-ProRule" id="PRU00023"/>
    </source>
</evidence>
<dbReference type="Pfam" id="PF00023">
    <property type="entry name" value="Ank"/>
    <property type="match status" value="3"/>
</dbReference>
<dbReference type="PROSITE" id="PS50088">
    <property type="entry name" value="ANK_REPEAT"/>
    <property type="match status" value="3"/>
</dbReference>
<dbReference type="EMBL" id="VDLU01000004">
    <property type="protein sequence ID" value="TNJ27016.1"/>
    <property type="molecule type" value="Genomic_DNA"/>
</dbReference>
<gene>
    <name evidence="3" type="ORF">GMRT_14907</name>
</gene>
<feature type="repeat" description="ANK" evidence="1">
    <location>
        <begin position="839"/>
        <end position="871"/>
    </location>
</feature>
<dbReference type="Proteomes" id="UP000315496">
    <property type="component" value="Chromosome 4"/>
</dbReference>
<evidence type="ECO:0000313" key="4">
    <source>
        <dbReference type="Proteomes" id="UP000315496"/>
    </source>
</evidence>
<keyword evidence="1" id="KW-0040">ANK repeat</keyword>
<feature type="repeat" description="ANK" evidence="1">
    <location>
        <begin position="1330"/>
        <end position="1362"/>
    </location>
</feature>
<feature type="region of interest" description="Disordered" evidence="2">
    <location>
        <begin position="926"/>
        <end position="959"/>
    </location>
</feature>
<feature type="compositionally biased region" description="Polar residues" evidence="2">
    <location>
        <begin position="536"/>
        <end position="551"/>
    </location>
</feature>
<dbReference type="Gene3D" id="1.25.40.20">
    <property type="entry name" value="Ankyrin repeat-containing domain"/>
    <property type="match status" value="6"/>
</dbReference>